<dbReference type="Proteomes" id="UP000091820">
    <property type="component" value="Unassembled WGS sequence"/>
</dbReference>
<dbReference type="VEuPathDB" id="VectorBase:GBRI027838"/>
<protein>
    <submittedName>
        <fullName evidence="1">Uncharacterized protein</fullName>
    </submittedName>
</protein>
<proteinExistence type="predicted"/>
<sequence length="200" mass="23451">MSVANKDWERDGKCLAFYVFNEPLMFVNVYLTLLTKRGDKALQAVFFRKVKPEEFTPHRFPFNNEGSLGALQNLTILNNDYKVFTVNAQRAQRPNTTPCFLNSLIDFLKLVLYRLMNGSLDTLIKPFLLTYITNAIFKSWEVWNQHQILPPYEEENCCRMVGFKINNEYNDDRDYMLELLLAESYSLQSTTNISQSWCKL</sequence>
<evidence type="ECO:0000313" key="1">
    <source>
        <dbReference type="EnsemblMetazoa" id="GBRI027838-PA"/>
    </source>
</evidence>
<accession>A0A1A9WQ60</accession>
<reference evidence="1" key="2">
    <citation type="submission" date="2020-05" db="UniProtKB">
        <authorList>
            <consortium name="EnsemblMetazoa"/>
        </authorList>
    </citation>
    <scope>IDENTIFICATION</scope>
    <source>
        <strain evidence="1">IAEA</strain>
    </source>
</reference>
<dbReference type="EnsemblMetazoa" id="GBRI027838-RA">
    <property type="protein sequence ID" value="GBRI027838-PA"/>
    <property type="gene ID" value="GBRI027838"/>
</dbReference>
<evidence type="ECO:0000313" key="2">
    <source>
        <dbReference type="Proteomes" id="UP000091820"/>
    </source>
</evidence>
<reference evidence="2" key="1">
    <citation type="submission" date="2014-03" db="EMBL/GenBank/DDBJ databases">
        <authorList>
            <person name="Aksoy S."/>
            <person name="Warren W."/>
            <person name="Wilson R.K."/>
        </authorList>
    </citation>
    <scope>NUCLEOTIDE SEQUENCE [LARGE SCALE GENOMIC DNA]</scope>
    <source>
        <strain evidence="2">IAEA</strain>
    </source>
</reference>
<name>A0A1A9WQ60_9MUSC</name>
<organism evidence="1 2">
    <name type="scientific">Glossina brevipalpis</name>
    <dbReference type="NCBI Taxonomy" id="37001"/>
    <lineage>
        <taxon>Eukaryota</taxon>
        <taxon>Metazoa</taxon>
        <taxon>Ecdysozoa</taxon>
        <taxon>Arthropoda</taxon>
        <taxon>Hexapoda</taxon>
        <taxon>Insecta</taxon>
        <taxon>Pterygota</taxon>
        <taxon>Neoptera</taxon>
        <taxon>Endopterygota</taxon>
        <taxon>Diptera</taxon>
        <taxon>Brachycera</taxon>
        <taxon>Muscomorpha</taxon>
        <taxon>Hippoboscoidea</taxon>
        <taxon>Glossinidae</taxon>
        <taxon>Glossina</taxon>
    </lineage>
</organism>
<keyword evidence="2" id="KW-1185">Reference proteome</keyword>
<dbReference type="AlphaFoldDB" id="A0A1A9WQ60"/>